<comment type="subcellular location">
    <subcellularLocation>
        <location evidence="1">Endoplasmic reticulum lumen</location>
    </subcellularLocation>
</comment>
<feature type="compositionally biased region" description="Polar residues" evidence="8">
    <location>
        <begin position="993"/>
        <end position="1002"/>
    </location>
</feature>
<evidence type="ECO:0000313" key="10">
    <source>
        <dbReference type="EMBL" id="KFH42364.1"/>
    </source>
</evidence>
<accession>A0A086SZ32</accession>
<dbReference type="PANTHER" id="PTHR45639:SF3">
    <property type="entry name" value="HYPOXIA UP-REGULATED PROTEIN 1"/>
    <property type="match status" value="1"/>
</dbReference>
<evidence type="ECO:0000256" key="4">
    <source>
        <dbReference type="ARBA" id="ARBA00022741"/>
    </source>
</evidence>
<dbReference type="Gene3D" id="3.30.30.30">
    <property type="match status" value="1"/>
</dbReference>
<comment type="caution">
    <text evidence="10">The sequence shown here is derived from an EMBL/GenBank/DDBJ whole genome shotgun (WGS) entry which is preliminary data.</text>
</comment>
<feature type="compositionally biased region" description="Polar residues" evidence="8">
    <location>
        <begin position="608"/>
        <end position="618"/>
    </location>
</feature>
<evidence type="ECO:0000256" key="6">
    <source>
        <dbReference type="ARBA" id="ARBA00022840"/>
    </source>
</evidence>
<feature type="compositionally biased region" description="Basic and acidic residues" evidence="8">
    <location>
        <begin position="845"/>
        <end position="863"/>
    </location>
</feature>
<feature type="signal peptide" evidence="9">
    <location>
        <begin position="1"/>
        <end position="27"/>
    </location>
</feature>
<comment type="similarity">
    <text evidence="2">Belongs to the heat shock protein 70 family.</text>
</comment>
<dbReference type="SUPFAM" id="SSF53067">
    <property type="entry name" value="Actin-like ATPase domain"/>
    <property type="match status" value="2"/>
</dbReference>
<feature type="compositionally biased region" description="Basic and acidic residues" evidence="8">
    <location>
        <begin position="1003"/>
        <end position="1020"/>
    </location>
</feature>
<sequence>MVSRSARTSPLVMLLAAIFFLASHVFAASAVLGVDLGTEYITAALVKPGIPLDIVLTKDSRRKETSAVAFKPSRGTLHEGQYPERLYGSDAVSLSARFPADVYPNLKTLLGLPVDDPVVQEYAARHPALQLQSHPTRGTAAFKSSAVSPDEEPWTVEELLAMELQSIQKNAEAAAGDGTTVRNIVLTVPPFYTAEEKRALQTAADLAGLKVLSLMSDGLAVGLHYATSRQFPNINEGAKPEYHMVFDMGAGSTTASILRFQSRTVKDVGKFNKTVQEVQILGSGWDRTLGGDTLNSLIVDDMVSQFVDTKGAKAVSATFESVKAHGRAIAKLTKEAEKVRHILSANQNTQASFEGLYEDIDFKYKITRAEFEAMAEAHAARVGTAITDALKMSGLDMADIDSVILAGGGTRTPFVQKALEKVVGSAEKLRANVNADEAAVFGAGFRAAGLSPSFRVKEIRASEGSSYATGMKWTSGNGKEQTQRLWSPVSPLGGPAKEFTFTEENDFVTTFYQQVGDEYRDVKSFTTKNLTATVAAVKEKYPSCVDSGIFFRVGAKLSGEDGEVQIVKAAVECEAEAKEGLMDGVKNLFGFGKKDQEPLKDDGENGETETVASEQASNPDADASTTASSAEASQSGAADGESGSTEEMKDIKKTELVSIPVDFATAKLGIPQLSKEQLAKSKDRLKAFAASDKARVQREEALNLLEGYTYKIRDLVEDEGFVAVSTETERKVLAEKAGEASEWIYDDGAEAPKDVLKARLKELQDIVAPIQKRKEEAEKRPEELTKLKQTVDQTFTFIDGMRKQIDDYEAWHASASASAAEASTTTEEAVEASTGEFDGLEDDAEPTKRTMDDVLEERGPVPPLYKREDLVELEELAKATRDWLQETEPKQDALPSTAEPVLLVKDISARRIKIEVAGKDLALKGVKNFDSKKKGKGDKKKDKKKDKESKTAGGDPAQQTIKVGNKDYSPEEIEEMINGMTEEDWKKVEEQIAKQNAGQQGQEKTEEKVEPKEEPKHDEL</sequence>
<dbReference type="FunFam" id="3.90.640.10:FF:000039">
    <property type="entry name" value="Hsp70 family chaperone Lhs1/Orp150"/>
    <property type="match status" value="1"/>
</dbReference>
<evidence type="ECO:0000256" key="5">
    <source>
        <dbReference type="ARBA" id="ARBA00022824"/>
    </source>
</evidence>
<keyword evidence="4" id="KW-0547">Nucleotide-binding</keyword>
<dbReference type="OrthoDB" id="10262720at2759"/>
<feature type="compositionally biased region" description="Basic residues" evidence="8">
    <location>
        <begin position="933"/>
        <end position="944"/>
    </location>
</feature>
<keyword evidence="7" id="KW-0143">Chaperone</keyword>
<evidence type="ECO:0000256" key="7">
    <source>
        <dbReference type="ARBA" id="ARBA00023186"/>
    </source>
</evidence>
<evidence type="ECO:0000256" key="9">
    <source>
        <dbReference type="SAM" id="SignalP"/>
    </source>
</evidence>
<feature type="compositionally biased region" description="Basic and acidic residues" evidence="8">
    <location>
        <begin position="983"/>
        <end position="992"/>
    </location>
</feature>
<dbReference type="GO" id="GO:0005524">
    <property type="term" value="F:ATP binding"/>
    <property type="evidence" value="ECO:0007669"/>
    <property type="project" value="UniProtKB-KW"/>
</dbReference>
<dbReference type="SUPFAM" id="SSF100934">
    <property type="entry name" value="Heat shock protein 70kD (HSP70), C-terminal subdomain"/>
    <property type="match status" value="1"/>
</dbReference>
<evidence type="ECO:0000256" key="3">
    <source>
        <dbReference type="ARBA" id="ARBA00022729"/>
    </source>
</evidence>
<keyword evidence="5" id="KW-0256">Endoplasmic reticulum</keyword>
<dbReference type="Gene3D" id="1.20.1270.10">
    <property type="match status" value="1"/>
</dbReference>
<dbReference type="CDD" id="cd10230">
    <property type="entry name" value="ASKHA_NBD_HSP70_HYOU1"/>
    <property type="match status" value="1"/>
</dbReference>
<dbReference type="Gene3D" id="3.30.420.40">
    <property type="match status" value="2"/>
</dbReference>
<feature type="region of interest" description="Disordered" evidence="8">
    <location>
        <begin position="593"/>
        <end position="649"/>
    </location>
</feature>
<reference evidence="11" key="1">
    <citation type="journal article" date="2014" name="Genome Announc.">
        <title>Genome sequence and annotation of Acremonium chrysogenum, producer of the beta-lactam antibiotic cephalosporin C.</title>
        <authorList>
            <person name="Terfehr D."/>
            <person name="Dahlmann T.A."/>
            <person name="Specht T."/>
            <person name="Zadra I."/>
            <person name="Kuernsteiner H."/>
            <person name="Kueck U."/>
        </authorList>
    </citation>
    <scope>NUCLEOTIDE SEQUENCE [LARGE SCALE GENOMIC DNA]</scope>
    <source>
        <strain evidence="11">ATCC 11550 / CBS 779.69 / DSM 880 / IAM 14645 / JCM 23072 / IMI 49137</strain>
    </source>
</reference>
<dbReference type="GO" id="GO:0034663">
    <property type="term" value="C:endoplasmic reticulum chaperone complex"/>
    <property type="evidence" value="ECO:0007669"/>
    <property type="project" value="TreeGrafter"/>
</dbReference>
<evidence type="ECO:0000256" key="2">
    <source>
        <dbReference type="ARBA" id="ARBA00007381"/>
    </source>
</evidence>
<dbReference type="GO" id="GO:0030968">
    <property type="term" value="P:endoplasmic reticulum unfolded protein response"/>
    <property type="evidence" value="ECO:0007669"/>
    <property type="project" value="TreeGrafter"/>
</dbReference>
<dbReference type="PRINTS" id="PR00301">
    <property type="entry name" value="HEATSHOCK70"/>
</dbReference>
<keyword evidence="6" id="KW-0067">ATP-binding</keyword>
<dbReference type="GO" id="GO:0005788">
    <property type="term" value="C:endoplasmic reticulum lumen"/>
    <property type="evidence" value="ECO:0007669"/>
    <property type="project" value="UniProtKB-SubCell"/>
</dbReference>
<gene>
    <name evidence="10" type="ORF">ACRE_069190</name>
</gene>
<evidence type="ECO:0000256" key="8">
    <source>
        <dbReference type="SAM" id="MobiDB-lite"/>
    </source>
</evidence>
<dbReference type="InterPro" id="IPR043129">
    <property type="entry name" value="ATPase_NBD"/>
</dbReference>
<protein>
    <submittedName>
        <fullName evidence="10">Hypoxia up-regulated protein-like protein</fullName>
    </submittedName>
</protein>
<dbReference type="HOGENOM" id="CLU_005965_5_0_1"/>
<proteinExistence type="inferred from homology"/>
<feature type="compositionally biased region" description="Low complexity" evidence="8">
    <location>
        <begin position="620"/>
        <end position="643"/>
    </location>
</feature>
<dbReference type="FunFam" id="3.30.30.30:FF:000004">
    <property type="entry name" value="hypoxia up-regulated protein 1"/>
    <property type="match status" value="1"/>
</dbReference>
<evidence type="ECO:0000256" key="1">
    <source>
        <dbReference type="ARBA" id="ARBA00004319"/>
    </source>
</evidence>
<dbReference type="EMBL" id="JPKY01000096">
    <property type="protein sequence ID" value="KFH42364.1"/>
    <property type="molecule type" value="Genomic_DNA"/>
</dbReference>
<dbReference type="STRING" id="857340.A0A086SZ32"/>
<dbReference type="FunFam" id="1.20.1270.10:FF:000002">
    <property type="entry name" value="Heat shock 70 kDa protein 4"/>
    <property type="match status" value="1"/>
</dbReference>
<feature type="compositionally biased region" description="Low complexity" evidence="8">
    <location>
        <begin position="815"/>
        <end position="834"/>
    </location>
</feature>
<feature type="region of interest" description="Disordered" evidence="8">
    <location>
        <begin position="925"/>
        <end position="1020"/>
    </location>
</feature>
<evidence type="ECO:0000313" key="11">
    <source>
        <dbReference type="Proteomes" id="UP000029964"/>
    </source>
</evidence>
<feature type="region of interest" description="Disordered" evidence="8">
    <location>
        <begin position="815"/>
        <end position="863"/>
    </location>
</feature>
<organism evidence="10 11">
    <name type="scientific">Hapsidospora chrysogenum (strain ATCC 11550 / CBS 779.69 / DSM 880 / IAM 14645 / JCM 23072 / IMI 49137)</name>
    <name type="common">Acremonium chrysogenum</name>
    <dbReference type="NCBI Taxonomy" id="857340"/>
    <lineage>
        <taxon>Eukaryota</taxon>
        <taxon>Fungi</taxon>
        <taxon>Dikarya</taxon>
        <taxon>Ascomycota</taxon>
        <taxon>Pezizomycotina</taxon>
        <taxon>Sordariomycetes</taxon>
        <taxon>Hypocreomycetidae</taxon>
        <taxon>Hypocreales</taxon>
        <taxon>Bionectriaceae</taxon>
        <taxon>Hapsidospora</taxon>
    </lineage>
</organism>
<keyword evidence="3 9" id="KW-0732">Signal</keyword>
<dbReference type="InterPro" id="IPR029048">
    <property type="entry name" value="HSP70_C_sf"/>
</dbReference>
<name>A0A086SZ32_HAPC1</name>
<feature type="compositionally biased region" description="Basic and acidic residues" evidence="8">
    <location>
        <begin position="593"/>
        <end position="603"/>
    </location>
</feature>
<dbReference type="Pfam" id="PF00012">
    <property type="entry name" value="HSP70"/>
    <property type="match status" value="1"/>
</dbReference>
<dbReference type="InterPro" id="IPR013126">
    <property type="entry name" value="Hsp_70_fam"/>
</dbReference>
<keyword evidence="11" id="KW-1185">Reference proteome</keyword>
<dbReference type="GO" id="GO:0140662">
    <property type="term" value="F:ATP-dependent protein folding chaperone"/>
    <property type="evidence" value="ECO:0007669"/>
    <property type="project" value="InterPro"/>
</dbReference>
<dbReference type="PANTHER" id="PTHR45639">
    <property type="entry name" value="HSC70CB, ISOFORM G-RELATED"/>
    <property type="match status" value="1"/>
</dbReference>
<dbReference type="Gene3D" id="3.90.640.10">
    <property type="entry name" value="Actin, Chain A, domain 4"/>
    <property type="match status" value="1"/>
</dbReference>
<feature type="chain" id="PRO_5001815111" evidence="9">
    <location>
        <begin position="28"/>
        <end position="1020"/>
    </location>
</feature>
<dbReference type="AlphaFoldDB" id="A0A086SZ32"/>
<dbReference type="Proteomes" id="UP000029964">
    <property type="component" value="Unassembled WGS sequence"/>
</dbReference>